<evidence type="ECO:0000256" key="1">
    <source>
        <dbReference type="ARBA" id="ARBA00005228"/>
    </source>
</evidence>
<proteinExistence type="inferred from homology"/>
<comment type="similarity">
    <text evidence="1">Belongs to the peptidase S9A family.</text>
</comment>
<dbReference type="GO" id="GO:0004252">
    <property type="term" value="F:serine-type endopeptidase activity"/>
    <property type="evidence" value="ECO:0007669"/>
    <property type="project" value="InterPro"/>
</dbReference>
<dbReference type="InterPro" id="IPR051543">
    <property type="entry name" value="Serine_Peptidase_S9A"/>
</dbReference>
<dbReference type="GO" id="GO:0006508">
    <property type="term" value="P:proteolysis"/>
    <property type="evidence" value="ECO:0007669"/>
    <property type="project" value="UniProtKB-KW"/>
</dbReference>
<dbReference type="PANTHER" id="PTHR11757">
    <property type="entry name" value="PROTEASE FAMILY S9A OLIGOPEPTIDASE"/>
    <property type="match status" value="1"/>
</dbReference>
<evidence type="ECO:0000256" key="3">
    <source>
        <dbReference type="ARBA" id="ARBA00022801"/>
    </source>
</evidence>
<gene>
    <name evidence="7" type="ORF">SAMN05216522_105144</name>
</gene>
<evidence type="ECO:0000256" key="2">
    <source>
        <dbReference type="ARBA" id="ARBA00022670"/>
    </source>
</evidence>
<dbReference type="InterPro" id="IPR023302">
    <property type="entry name" value="Pept_S9A_N"/>
</dbReference>
<dbReference type="Gene3D" id="2.130.10.120">
    <property type="entry name" value="Prolyl oligopeptidase, N-terminal domain"/>
    <property type="match status" value="1"/>
</dbReference>
<dbReference type="Pfam" id="PF00326">
    <property type="entry name" value="Peptidase_S9"/>
    <property type="match status" value="1"/>
</dbReference>
<keyword evidence="2" id="KW-0645">Protease</keyword>
<name>A0A1H9I013_9GAMM</name>
<feature type="domain" description="Peptidase S9 prolyl oligopeptidase catalytic" evidence="5">
    <location>
        <begin position="465"/>
        <end position="676"/>
    </location>
</feature>
<dbReference type="PROSITE" id="PS00708">
    <property type="entry name" value="PRO_ENDOPEP_SER"/>
    <property type="match status" value="1"/>
</dbReference>
<dbReference type="SUPFAM" id="SSF53474">
    <property type="entry name" value="alpha/beta-Hydrolases"/>
    <property type="match status" value="1"/>
</dbReference>
<evidence type="ECO:0000313" key="7">
    <source>
        <dbReference type="EMBL" id="SEQ67888.1"/>
    </source>
</evidence>
<feature type="domain" description="Peptidase S9A N-terminal" evidence="6">
    <location>
        <begin position="5"/>
        <end position="405"/>
    </location>
</feature>
<keyword evidence="3" id="KW-0378">Hydrolase</keyword>
<keyword evidence="8" id="KW-1185">Reference proteome</keyword>
<keyword evidence="4" id="KW-0720">Serine protease</keyword>
<dbReference type="AlphaFoldDB" id="A0A1H9I013"/>
<dbReference type="STRING" id="988801.SAMN05216522_105144"/>
<dbReference type="Pfam" id="PF02897">
    <property type="entry name" value="Peptidase_S9_N"/>
    <property type="match status" value="1"/>
</dbReference>
<dbReference type="InterPro" id="IPR001375">
    <property type="entry name" value="Peptidase_S9_cat"/>
</dbReference>
<dbReference type="PRINTS" id="PR00862">
    <property type="entry name" value="PROLIGOPTASE"/>
</dbReference>
<evidence type="ECO:0000259" key="5">
    <source>
        <dbReference type="Pfam" id="PF00326"/>
    </source>
</evidence>
<dbReference type="InterPro" id="IPR002470">
    <property type="entry name" value="Peptidase_S9A"/>
</dbReference>
<evidence type="ECO:0000259" key="6">
    <source>
        <dbReference type="Pfam" id="PF02897"/>
    </source>
</evidence>
<dbReference type="EMBL" id="FOGC01000005">
    <property type="protein sequence ID" value="SEQ67888.1"/>
    <property type="molecule type" value="Genomic_DNA"/>
</dbReference>
<dbReference type="SUPFAM" id="SSF50993">
    <property type="entry name" value="Peptidase/esterase 'gauge' domain"/>
    <property type="match status" value="1"/>
</dbReference>
<dbReference type="Gene3D" id="3.40.50.1820">
    <property type="entry name" value="alpha/beta hydrolase"/>
    <property type="match status" value="1"/>
</dbReference>
<dbReference type="InterPro" id="IPR029058">
    <property type="entry name" value="AB_hydrolase_fold"/>
</dbReference>
<protein>
    <submittedName>
        <fullName evidence="7">Oligopeptidase B</fullName>
    </submittedName>
</protein>
<organism evidence="7 8">
    <name type="scientific">Rosenbergiella nectarea</name>
    <dbReference type="NCBI Taxonomy" id="988801"/>
    <lineage>
        <taxon>Bacteria</taxon>
        <taxon>Pseudomonadati</taxon>
        <taxon>Pseudomonadota</taxon>
        <taxon>Gammaproteobacteria</taxon>
        <taxon>Enterobacterales</taxon>
        <taxon>Erwiniaceae</taxon>
        <taxon>Rosenbergiella</taxon>
    </lineage>
</organism>
<evidence type="ECO:0000313" key="8">
    <source>
        <dbReference type="Proteomes" id="UP000242515"/>
    </source>
</evidence>
<dbReference type="InterPro" id="IPR002471">
    <property type="entry name" value="Pept_S9_AS"/>
</dbReference>
<dbReference type="Proteomes" id="UP000242515">
    <property type="component" value="Unassembled WGS sequence"/>
</dbReference>
<reference evidence="8" key="1">
    <citation type="submission" date="2016-10" db="EMBL/GenBank/DDBJ databases">
        <authorList>
            <person name="Varghese N."/>
            <person name="Submissions S."/>
        </authorList>
    </citation>
    <scope>NUCLEOTIDE SEQUENCE [LARGE SCALE GENOMIC DNA]</scope>
    <source>
        <strain evidence="8">8N4</strain>
    </source>
</reference>
<dbReference type="PANTHER" id="PTHR11757:SF19">
    <property type="entry name" value="PROLYL ENDOPEPTIDASE-LIKE"/>
    <property type="match status" value="1"/>
</dbReference>
<evidence type="ECO:0000256" key="4">
    <source>
        <dbReference type="ARBA" id="ARBA00022825"/>
    </source>
</evidence>
<accession>A0A1H9I013</accession>
<sequence length="685" mass="79006">MMTPPQARRIPSIHQMHGETREDNFAWLRDDERADPDVINYLTAENQWCEQQLAPLASIEATLYQEMTARIPGNDHSVPFLKAGHWYQQRYQQGDDYPHWVWRKDVDEAPWQTLLDCNQRAHNAEYYELGALEITADHRYMAVTEDYLSRREYVLRIQRLTDQTWLDTVIEGISPSIVWANDGQTLFYIKQDPQTLLPWQVWRHKLGTDPLDDCLVYEEQDDSYYVSLTGSSSEQRLFILLESSTTSEVWSIDADKPHLPPRCIVPRRENHEYSIDHFQDHYFIRSNREGINFGLYRCGETETSEHSWQQFIAVSEERILEDFQLFNEWLVTEERQQGKMILCQYSLADGQRLELPKQAENGVVWIGHNPDANSSRLRFGYSSFTTPTTTYEWDLTTHQLTCLKQVHIPLYEESDYESDWRWLTMRDGVQVPVSLVWRKDCLQPGKNPLLVYGYGAYGAALEADFGFTRQSLLDRGFIYAMVHVRGGGELGRAWYDAGRLGHKMNSFYDFIDATQHLLAQGMGDPQRCYAMGGSAGGLLVAAVSNIAPTLFHGILAQVPFVDVVSTMLDESIPLTTGEYEEWGNPNSQADYQTIMAYSPYDNVREQDYPHLFVTTGLHDSQVQYWEPAKWVAKLRELKTDDHQLLLYTDLDAGHGGKSGRYQAYVDIARECAFLIGLANGSWPKS</sequence>
<dbReference type="OrthoDB" id="9801421at2"/>